<keyword evidence="1" id="KW-0646">Protease inhibitor</keyword>
<evidence type="ECO:0000256" key="1">
    <source>
        <dbReference type="ARBA" id="ARBA00022690"/>
    </source>
</evidence>
<keyword evidence="3" id="KW-0812">Transmembrane</keyword>
<dbReference type="Proteomes" id="UP000663832">
    <property type="component" value="Unassembled WGS sequence"/>
</dbReference>
<feature type="domain" description="Antistasin-like" evidence="5">
    <location>
        <begin position="196"/>
        <end position="222"/>
    </location>
</feature>
<organism evidence="7 10">
    <name type="scientific">Adineta steineri</name>
    <dbReference type="NCBI Taxonomy" id="433720"/>
    <lineage>
        <taxon>Eukaryota</taxon>
        <taxon>Metazoa</taxon>
        <taxon>Spiralia</taxon>
        <taxon>Gnathifera</taxon>
        <taxon>Rotifera</taxon>
        <taxon>Eurotatoria</taxon>
        <taxon>Bdelloidea</taxon>
        <taxon>Adinetida</taxon>
        <taxon>Adinetidae</taxon>
        <taxon>Adineta</taxon>
    </lineage>
</organism>
<evidence type="ECO:0000259" key="5">
    <source>
        <dbReference type="PROSITE" id="PS51252"/>
    </source>
</evidence>
<feature type="chain" id="PRO_5036410375" evidence="4">
    <location>
        <begin position="21"/>
        <end position="798"/>
    </location>
</feature>
<feature type="domain" description="Antistasin-like" evidence="5">
    <location>
        <begin position="225"/>
        <end position="251"/>
    </location>
</feature>
<feature type="transmembrane region" description="Helical" evidence="3">
    <location>
        <begin position="715"/>
        <end position="737"/>
    </location>
</feature>
<protein>
    <submittedName>
        <fullName evidence="7">Uncharacterized protein</fullName>
    </submittedName>
</protein>
<feature type="domain" description="Antistasin-like" evidence="5">
    <location>
        <begin position="368"/>
        <end position="394"/>
    </location>
</feature>
<feature type="domain" description="Antistasin-like" evidence="5">
    <location>
        <begin position="525"/>
        <end position="553"/>
    </location>
</feature>
<reference evidence="7" key="1">
    <citation type="submission" date="2021-02" db="EMBL/GenBank/DDBJ databases">
        <authorList>
            <person name="Nowell W R."/>
        </authorList>
    </citation>
    <scope>NUCLEOTIDE SEQUENCE</scope>
</reference>
<gene>
    <name evidence="7" type="ORF">BJG266_LOCUS18735</name>
    <name evidence="8" type="ORF">QVE165_LOCUS33588</name>
</gene>
<keyword evidence="2" id="KW-0722">Serine protease inhibitor</keyword>
<evidence type="ECO:0000256" key="2">
    <source>
        <dbReference type="ARBA" id="ARBA00022900"/>
    </source>
</evidence>
<dbReference type="SMART" id="SM00217">
    <property type="entry name" value="WAP"/>
    <property type="match status" value="1"/>
</dbReference>
<name>A0A814KKI1_9BILA</name>
<dbReference type="EMBL" id="CAJNOM010000309">
    <property type="protein sequence ID" value="CAF1343765.1"/>
    <property type="molecule type" value="Genomic_DNA"/>
</dbReference>
<feature type="domain" description="Antistasin-like" evidence="5">
    <location>
        <begin position="461"/>
        <end position="489"/>
    </location>
</feature>
<dbReference type="AlphaFoldDB" id="A0A814KKI1"/>
<dbReference type="InterPro" id="IPR008197">
    <property type="entry name" value="WAP_dom"/>
</dbReference>
<dbReference type="PROSITE" id="PS51252">
    <property type="entry name" value="ANTISTASIN"/>
    <property type="match status" value="7"/>
</dbReference>
<dbReference type="Gene3D" id="2.10.22.10">
    <property type="entry name" value="Antistasin, domain 1"/>
    <property type="match status" value="9"/>
</dbReference>
<evidence type="ECO:0000313" key="10">
    <source>
        <dbReference type="Proteomes" id="UP000663877"/>
    </source>
</evidence>
<comment type="caution">
    <text evidence="7">The sequence shown here is derived from an EMBL/GenBank/DDBJ whole genome shotgun (WGS) entry which is preliminary data.</text>
</comment>
<dbReference type="PROSITE" id="PS51390">
    <property type="entry name" value="WAP"/>
    <property type="match status" value="1"/>
</dbReference>
<dbReference type="Proteomes" id="UP000663877">
    <property type="component" value="Unassembled WGS sequence"/>
</dbReference>
<dbReference type="InterPro" id="IPR011061">
    <property type="entry name" value="Hirudin/antistatin"/>
</dbReference>
<keyword evidence="3" id="KW-1133">Transmembrane helix</keyword>
<evidence type="ECO:0000313" key="7">
    <source>
        <dbReference type="EMBL" id="CAF1053207.1"/>
    </source>
</evidence>
<keyword evidence="4" id="KW-0732">Signal</keyword>
<dbReference type="OrthoDB" id="10021323at2759"/>
<dbReference type="InterPro" id="IPR036645">
    <property type="entry name" value="Elafin-like_sf"/>
</dbReference>
<evidence type="ECO:0000259" key="6">
    <source>
        <dbReference type="PROSITE" id="PS51390"/>
    </source>
</evidence>
<evidence type="ECO:0000256" key="3">
    <source>
        <dbReference type="SAM" id="Phobius"/>
    </source>
</evidence>
<dbReference type="SUPFAM" id="SSF57256">
    <property type="entry name" value="Elafin-like"/>
    <property type="match status" value="1"/>
</dbReference>
<keyword evidence="3" id="KW-0472">Membrane</keyword>
<evidence type="ECO:0000313" key="9">
    <source>
        <dbReference type="Proteomes" id="UP000663832"/>
    </source>
</evidence>
<feature type="domain" description="WAP" evidence="6">
    <location>
        <begin position="144"/>
        <end position="200"/>
    </location>
</feature>
<feature type="domain" description="Antistasin-like" evidence="5">
    <location>
        <begin position="434"/>
        <end position="459"/>
    </location>
</feature>
<feature type="domain" description="Antistasin-like" evidence="5">
    <location>
        <begin position="402"/>
        <end position="427"/>
    </location>
</feature>
<sequence length="798" mass="89647">MNFDVKTSLGILMFVCLIYADVDQFNKQCQILQCNLTTEICYTNPNCTHDDDVLKCVHCILKNSSIYTQQLSLVSHLSVKSNESKILVDNHDFKSNITYDESSYDEYYEYDEDETSDKTDLDEDDEYLDDYTESLDTIVNRTQSIRKLGNCPKVVEAIGKCDTEKLIPPECRFDTDCPGDLKCCEAACGRPQSSICSVSFACSLNCRLGYRTDSNGCLTCECQSCPTMDQCNKNCPSGYLKDLFGCNICECNDQCPPFTCNIFCPSDIGFAQSKNGCPLCQCALSKIKSNENRSSCQEDIHCPPGFRCLSDSRNVPICQAVPTFNIECNNDLANTCNLQCPNGNYLLDEKGCPTCACVSTEEKQIPICPQIKCRANCGDAGYQVDENGCQTCKCVSKENIQCSRLMCRMFCKNGFKRDENGCEYCACNELPVQCSPVNCERSCPNGYRKDYSGCQTCDCECPALVCPTSTNQCTNGLKKDANGCPTCSCDEQQDKDDDKCPSLDCNLTCKNGLQVDESGCKMCSCNKCQLQLCRMYCMYGFRRNEDGCEMCECDWTPVAEKIQCNERIPCTGTRVCNLNIKLCEKVDPDRVNWFVFEFDIESDMYNDQKFLQLFRNGFINNVAAKYHLVPTQITVSSVELNGLTSFQIMPFFTENMAEFQRKMDEIDADLNSYEFRSVLPAVAQKIGAGGYIRPSKTALERVSEKLKSFTRTSTKLAICLLGFLFILIALIIGITYIHICQRRMKHRSDSKLPIYDASYQQAPSDDDHYHAVHAPDGTAYVVVESDDIHLSNDKRTLV</sequence>
<dbReference type="SUPFAM" id="SSF57262">
    <property type="entry name" value="Leech antihemostatic proteins"/>
    <property type="match status" value="5"/>
</dbReference>
<dbReference type="GO" id="GO:0004867">
    <property type="term" value="F:serine-type endopeptidase inhibitor activity"/>
    <property type="evidence" value="ECO:0007669"/>
    <property type="project" value="UniProtKB-KW"/>
</dbReference>
<evidence type="ECO:0000313" key="8">
    <source>
        <dbReference type="EMBL" id="CAF1343765.1"/>
    </source>
</evidence>
<feature type="signal peptide" evidence="4">
    <location>
        <begin position="1"/>
        <end position="20"/>
    </location>
</feature>
<dbReference type="EMBL" id="CAJNOI010000097">
    <property type="protein sequence ID" value="CAF1053207.1"/>
    <property type="molecule type" value="Genomic_DNA"/>
</dbReference>
<dbReference type="Pfam" id="PF02822">
    <property type="entry name" value="Antistasin"/>
    <property type="match status" value="9"/>
</dbReference>
<dbReference type="InterPro" id="IPR004094">
    <property type="entry name" value="Antistasin-like"/>
</dbReference>
<proteinExistence type="predicted"/>
<accession>A0A814KKI1</accession>
<dbReference type="GO" id="GO:0005576">
    <property type="term" value="C:extracellular region"/>
    <property type="evidence" value="ECO:0007669"/>
    <property type="project" value="InterPro"/>
</dbReference>
<keyword evidence="9" id="KW-1185">Reference proteome</keyword>
<evidence type="ECO:0000256" key="4">
    <source>
        <dbReference type="SAM" id="SignalP"/>
    </source>
</evidence>